<organism evidence="1 2">
    <name type="scientific">Shewanella electrica</name>
    <dbReference type="NCBI Taxonomy" id="515560"/>
    <lineage>
        <taxon>Bacteria</taxon>
        <taxon>Pseudomonadati</taxon>
        <taxon>Pseudomonadota</taxon>
        <taxon>Gammaproteobacteria</taxon>
        <taxon>Alteromonadales</taxon>
        <taxon>Shewanellaceae</taxon>
        <taxon>Shewanella</taxon>
    </lineage>
</organism>
<evidence type="ECO:0000313" key="1">
    <source>
        <dbReference type="EMBL" id="MCS4556717.1"/>
    </source>
</evidence>
<evidence type="ECO:0008006" key="3">
    <source>
        <dbReference type="Google" id="ProtNLM"/>
    </source>
</evidence>
<reference evidence="1 2" key="1">
    <citation type="submission" date="2022-02" db="EMBL/GenBank/DDBJ databases">
        <authorList>
            <person name="Zhuang L."/>
        </authorList>
    </citation>
    <scope>NUCLEOTIDE SEQUENCE [LARGE SCALE GENOMIC DNA]</scope>
    <source>
        <strain evidence="1 2">C32</strain>
    </source>
</reference>
<dbReference type="Proteomes" id="UP001201549">
    <property type="component" value="Unassembled WGS sequence"/>
</dbReference>
<name>A0ABT2FK84_9GAMM</name>
<dbReference type="RefSeq" id="WP_238896112.1">
    <property type="nucleotide sequence ID" value="NZ_JAKOGG010000005.1"/>
</dbReference>
<protein>
    <recommendedName>
        <fullName evidence="3">Roadblock/LAMTOR2 domain-containing protein</fullName>
    </recommendedName>
</protein>
<reference evidence="2" key="2">
    <citation type="submission" date="2023-07" db="EMBL/GenBank/DDBJ databases">
        <title>Shewanella mangrovi sp. nov., an acetaldehyde- degrading bacterium isolated from mangrove sediment.</title>
        <authorList>
            <person name="Liu Y."/>
        </authorList>
    </citation>
    <scope>NUCLEOTIDE SEQUENCE [LARGE SCALE GENOMIC DNA]</scope>
    <source>
        <strain evidence="2">C32</strain>
    </source>
</reference>
<sequence>MTTVTNKLNSILDRHSDSLVCAAVIDAEGEVSNKTGDFSMLEHQGLVSAVLGPYGSPLAHFDEATKYQNDRKMLPRSLAQGQQFALIDKPCDQYAVVVFGKKHTSFVQHIANCHKIGDTILALFSKPN</sequence>
<comment type="caution">
    <text evidence="1">The sequence shown here is derived from an EMBL/GenBank/DDBJ whole genome shotgun (WGS) entry which is preliminary data.</text>
</comment>
<keyword evidence="2" id="KW-1185">Reference proteome</keyword>
<gene>
    <name evidence="1" type="ORF">L9G74_09715</name>
</gene>
<accession>A0ABT2FK84</accession>
<dbReference type="EMBL" id="JAKOGG010000005">
    <property type="protein sequence ID" value="MCS4556717.1"/>
    <property type="molecule type" value="Genomic_DNA"/>
</dbReference>
<evidence type="ECO:0000313" key="2">
    <source>
        <dbReference type="Proteomes" id="UP001201549"/>
    </source>
</evidence>
<proteinExistence type="predicted"/>